<dbReference type="InterPro" id="IPR051104">
    <property type="entry name" value="FAD_monoxygenase"/>
</dbReference>
<organism evidence="6 7">
    <name type="scientific">Cladonia borealis</name>
    <dbReference type="NCBI Taxonomy" id="184061"/>
    <lineage>
        <taxon>Eukaryota</taxon>
        <taxon>Fungi</taxon>
        <taxon>Dikarya</taxon>
        <taxon>Ascomycota</taxon>
        <taxon>Pezizomycotina</taxon>
        <taxon>Lecanoromycetes</taxon>
        <taxon>OSLEUM clade</taxon>
        <taxon>Lecanoromycetidae</taxon>
        <taxon>Lecanorales</taxon>
        <taxon>Lecanorineae</taxon>
        <taxon>Cladoniaceae</taxon>
        <taxon>Cladonia</taxon>
    </lineage>
</organism>
<protein>
    <recommendedName>
        <fullName evidence="5">FAD-binding domain-containing protein</fullName>
    </recommendedName>
</protein>
<evidence type="ECO:0000256" key="1">
    <source>
        <dbReference type="ARBA" id="ARBA00022630"/>
    </source>
</evidence>
<keyword evidence="3" id="KW-0560">Oxidoreductase</keyword>
<dbReference type="InterPro" id="IPR036188">
    <property type="entry name" value="FAD/NAD-bd_sf"/>
</dbReference>
<dbReference type="PRINTS" id="PR00420">
    <property type="entry name" value="RNGMNOXGNASE"/>
</dbReference>
<dbReference type="Pfam" id="PF01494">
    <property type="entry name" value="FAD_binding_3"/>
    <property type="match status" value="1"/>
</dbReference>
<dbReference type="SUPFAM" id="SSF51905">
    <property type="entry name" value="FAD/NAD(P)-binding domain"/>
    <property type="match status" value="1"/>
</dbReference>
<evidence type="ECO:0000256" key="4">
    <source>
        <dbReference type="SAM" id="Phobius"/>
    </source>
</evidence>
<dbReference type="Proteomes" id="UP001166286">
    <property type="component" value="Unassembled WGS sequence"/>
</dbReference>
<accession>A0AA39QRE3</accession>
<sequence length="384" mass="41510">MTSTPTTTPQSPSISIAVVGGGIAGLCLTLGLLKHPHIDVHVYEAAPTFSEFGAGVEIGPNAQTALRLLSPLAERAFTETTTGNLWPSHENIFCDYIIGVGENEGKLLCAQKCETGMQSMHRARFLDKLVEGIPQERAHLQKRLIKIEDKDSDGGVILHFKDGTTAVADAVIGAEGIRSVVREHILGPEYADPVFSNSIVYRNIRPMDVVIEKLGAEYAQKATILCGPKRGFLSDRIENGHMANLAALIFEVPSWDYPTFHVPAKREELDILFAGWGEKVQALVELMDTPHLTKWAIHSHPPSRTPTYVSPLTPCALIGDAAHAMPPYAGSGAGQAIEDALILSHALSLTTHPSQLHTALKAYDSVRRPSYAATTVSVAFPEAF</sequence>
<feature type="transmembrane region" description="Helical" evidence="4">
    <location>
        <begin position="12"/>
        <end position="33"/>
    </location>
</feature>
<reference evidence="6" key="1">
    <citation type="submission" date="2023-03" db="EMBL/GenBank/DDBJ databases">
        <title>Complete genome of Cladonia borealis.</title>
        <authorList>
            <person name="Park H."/>
        </authorList>
    </citation>
    <scope>NUCLEOTIDE SEQUENCE</scope>
    <source>
        <strain evidence="6">ANT050790</strain>
    </source>
</reference>
<dbReference type="GO" id="GO:0016491">
    <property type="term" value="F:oxidoreductase activity"/>
    <property type="evidence" value="ECO:0007669"/>
    <property type="project" value="UniProtKB-KW"/>
</dbReference>
<dbReference type="InterPro" id="IPR002938">
    <property type="entry name" value="FAD-bd"/>
</dbReference>
<evidence type="ECO:0000313" key="7">
    <source>
        <dbReference type="Proteomes" id="UP001166286"/>
    </source>
</evidence>
<gene>
    <name evidence="6" type="ORF">JMJ35_010497</name>
</gene>
<keyword evidence="7" id="KW-1185">Reference proteome</keyword>
<comment type="caution">
    <text evidence="6">The sequence shown here is derived from an EMBL/GenBank/DDBJ whole genome shotgun (WGS) entry which is preliminary data.</text>
</comment>
<keyword evidence="2" id="KW-0274">FAD</keyword>
<keyword evidence="1" id="KW-0285">Flavoprotein</keyword>
<dbReference type="EMBL" id="JAFEKC020000025">
    <property type="protein sequence ID" value="KAK0507039.1"/>
    <property type="molecule type" value="Genomic_DNA"/>
</dbReference>
<dbReference type="PANTHER" id="PTHR46720:SF3">
    <property type="entry name" value="FAD-BINDING DOMAIN-CONTAINING PROTEIN-RELATED"/>
    <property type="match status" value="1"/>
</dbReference>
<keyword evidence="4" id="KW-0472">Membrane</keyword>
<evidence type="ECO:0000313" key="6">
    <source>
        <dbReference type="EMBL" id="KAK0507039.1"/>
    </source>
</evidence>
<proteinExistence type="predicted"/>
<dbReference type="PANTHER" id="PTHR46720">
    <property type="entry name" value="HYDROXYLASE, PUTATIVE (AFU_ORTHOLOGUE AFUA_3G01460)-RELATED"/>
    <property type="match status" value="1"/>
</dbReference>
<keyword evidence="4" id="KW-1133">Transmembrane helix</keyword>
<evidence type="ECO:0000259" key="5">
    <source>
        <dbReference type="Pfam" id="PF01494"/>
    </source>
</evidence>
<evidence type="ECO:0000256" key="2">
    <source>
        <dbReference type="ARBA" id="ARBA00022827"/>
    </source>
</evidence>
<dbReference type="GO" id="GO:0044550">
    <property type="term" value="P:secondary metabolite biosynthetic process"/>
    <property type="evidence" value="ECO:0007669"/>
    <property type="project" value="TreeGrafter"/>
</dbReference>
<name>A0AA39QRE3_9LECA</name>
<dbReference type="Gene3D" id="3.50.50.60">
    <property type="entry name" value="FAD/NAD(P)-binding domain"/>
    <property type="match status" value="1"/>
</dbReference>
<dbReference type="GO" id="GO:0071949">
    <property type="term" value="F:FAD binding"/>
    <property type="evidence" value="ECO:0007669"/>
    <property type="project" value="InterPro"/>
</dbReference>
<dbReference type="AlphaFoldDB" id="A0AA39QRE3"/>
<feature type="domain" description="FAD-binding" evidence="5">
    <location>
        <begin position="317"/>
        <end position="373"/>
    </location>
</feature>
<evidence type="ECO:0000256" key="3">
    <source>
        <dbReference type="ARBA" id="ARBA00023002"/>
    </source>
</evidence>
<keyword evidence="4" id="KW-0812">Transmembrane</keyword>